<dbReference type="InterPro" id="IPR002821">
    <property type="entry name" value="Hydantoinase_A"/>
</dbReference>
<dbReference type="SUPFAM" id="SSF53067">
    <property type="entry name" value="Actin-like ATPase domain"/>
    <property type="match status" value="1"/>
</dbReference>
<dbReference type="Proteomes" id="UP000805614">
    <property type="component" value="Unassembled WGS sequence"/>
</dbReference>
<comment type="caution">
    <text evidence="4">The sequence shown here is derived from an EMBL/GenBank/DDBJ whole genome shotgun (WGS) entry which is preliminary data.</text>
</comment>
<dbReference type="Pfam" id="PF01968">
    <property type="entry name" value="Hydantoinase_A"/>
    <property type="match status" value="1"/>
</dbReference>
<feature type="domain" description="Hydantoinase/oxoprolinase N-terminal" evidence="2">
    <location>
        <begin position="5"/>
        <end position="180"/>
    </location>
</feature>
<feature type="domain" description="Hydantoinase A/oxoprolinase" evidence="1">
    <location>
        <begin position="204"/>
        <end position="500"/>
    </location>
</feature>
<evidence type="ECO:0000259" key="2">
    <source>
        <dbReference type="Pfam" id="PF05378"/>
    </source>
</evidence>
<dbReference type="Pfam" id="PF05378">
    <property type="entry name" value="Hydant_A_N"/>
    <property type="match status" value="1"/>
</dbReference>
<name>A0ABR7LHA9_9ACTN</name>
<dbReference type="InterPro" id="IPR049517">
    <property type="entry name" value="ACX-like_C"/>
</dbReference>
<dbReference type="Pfam" id="PF19278">
    <property type="entry name" value="Hydant_A_C"/>
    <property type="match status" value="1"/>
</dbReference>
<keyword evidence="5" id="KW-1185">Reference proteome</keyword>
<accession>A0ABR7LHA9</accession>
<organism evidence="4 5">
    <name type="scientific">Actinomadura alba</name>
    <dbReference type="NCBI Taxonomy" id="406431"/>
    <lineage>
        <taxon>Bacteria</taxon>
        <taxon>Bacillati</taxon>
        <taxon>Actinomycetota</taxon>
        <taxon>Actinomycetes</taxon>
        <taxon>Streptosporangiales</taxon>
        <taxon>Thermomonosporaceae</taxon>
        <taxon>Actinomadura</taxon>
    </lineage>
</organism>
<evidence type="ECO:0000259" key="1">
    <source>
        <dbReference type="Pfam" id="PF01968"/>
    </source>
</evidence>
<sequence>MITLATDVGGTFTDVVLTGADGRTHVAKTLTTPRDPTTGLLRGIARVLAAAGVEPGEVDRFVHATTLATNVILERRGVPVAFVTTRGFRSMLALGRRARVEEERFDLAFTPVEPPVPLTRTFEVPERIAASGAVLLPLDEDAAGRTAREIAGSGAAAVAICLLHSYANPAHERRLAELIAARLPEGTPVVASSEVWPELGEYERATTTLMSAYVGPVMAAYLRRLGAELCGLGVNAPVHVMESAGGVLPASLAADRAVFTIESGPAAGVIAAARQGARRGLSDLISFDMGGTTAKAGLVRDGRPGVTHEFQVGGKGSFGGRRPGTGVPIKVPAIDLAEVGAGGGSIAWVDAGTLRVGPRSAGASPGPACYARGGTRPTVTDADLVLGYLDTGGFGEFRLDAGLAEDAIAEHVARPLGAGVVEAAAAVHDVANAQMGAAIHVVTVRRGIDPRTFTLVALGGAAPTHVARLAERFGIGRVLVPPHAGVGSAAGLLHADLAMERARTFAAPAGTLTSGSAGRDALAELTRVFTELEHTAAGDLGLPVGMADTEVEAVVVRSVGVRFVGQSHAFTIELPAGPVTREAIGQVTEEFYRRYRESYGIDLRDPAELTTARVRLVLPAAATAAPPAHRPSRRDHAVVRGEKRRAWFGGEFVDVPVRAREDCAEGTELTGPCIVTEPQASLLVPPGWRGTIDAHGAVLLEARPSDQRGGRAP</sequence>
<dbReference type="InterPro" id="IPR008040">
    <property type="entry name" value="Hydant_A_N"/>
</dbReference>
<dbReference type="InterPro" id="IPR043129">
    <property type="entry name" value="ATPase_NBD"/>
</dbReference>
<evidence type="ECO:0000259" key="3">
    <source>
        <dbReference type="Pfam" id="PF19278"/>
    </source>
</evidence>
<evidence type="ECO:0000313" key="5">
    <source>
        <dbReference type="Proteomes" id="UP000805614"/>
    </source>
</evidence>
<gene>
    <name evidence="4" type="ORF">HKK74_01375</name>
</gene>
<evidence type="ECO:0000313" key="4">
    <source>
        <dbReference type="EMBL" id="MBC6464156.1"/>
    </source>
</evidence>
<dbReference type="PANTHER" id="PTHR11365:SF23">
    <property type="entry name" value="HYPOTHETICAL 5-OXOPROLINASE (EUROFUNG)-RELATED"/>
    <property type="match status" value="1"/>
</dbReference>
<proteinExistence type="predicted"/>
<reference evidence="4 5" key="1">
    <citation type="submission" date="2020-06" db="EMBL/GenBank/DDBJ databases">
        <title>Actinomadura xiongansis sp. nov., isolated from soil of Baiyangdian.</title>
        <authorList>
            <person name="Zhang X."/>
        </authorList>
    </citation>
    <scope>NUCLEOTIDE SEQUENCE [LARGE SCALE GENOMIC DNA]</scope>
    <source>
        <strain evidence="4 5">HBUM206468</strain>
    </source>
</reference>
<protein>
    <submittedName>
        <fullName evidence="4">Hydantoinase/oxoprolinase family protein</fullName>
    </submittedName>
</protein>
<dbReference type="InterPro" id="IPR045079">
    <property type="entry name" value="Oxoprolinase-like"/>
</dbReference>
<feature type="domain" description="Acetophenone carboxylase-like C-terminal" evidence="3">
    <location>
        <begin position="520"/>
        <end position="696"/>
    </location>
</feature>
<dbReference type="EMBL" id="JABVEC010000001">
    <property type="protein sequence ID" value="MBC6464156.1"/>
    <property type="molecule type" value="Genomic_DNA"/>
</dbReference>
<dbReference type="PANTHER" id="PTHR11365">
    <property type="entry name" value="5-OXOPROLINASE RELATED"/>
    <property type="match status" value="1"/>
</dbReference>
<dbReference type="RefSeq" id="WP_187241064.1">
    <property type="nucleotide sequence ID" value="NZ_BAAAOK010000011.1"/>
</dbReference>